<comment type="caution">
    <text evidence="1">The sequence shown here is derived from an EMBL/GenBank/DDBJ whole genome shotgun (WGS) entry which is preliminary data.</text>
</comment>
<dbReference type="Proteomes" id="UP000239068">
    <property type="component" value="Unassembled WGS sequence"/>
</dbReference>
<dbReference type="RefSeq" id="WP_105021996.1">
    <property type="nucleotide sequence ID" value="NZ_MSCM01000002.1"/>
</dbReference>
<dbReference type="OrthoDB" id="1452710at2"/>
<reference evidence="1 2" key="1">
    <citation type="submission" date="2016-12" db="EMBL/GenBank/DDBJ databases">
        <title>Trade-off between light-utilization and light-protection in marine flavobacteria.</title>
        <authorList>
            <person name="Kumagai Y."/>
            <person name="Yoshizawa S."/>
            <person name="Kogure K."/>
            <person name="Iwasaki W."/>
        </authorList>
    </citation>
    <scope>NUCLEOTIDE SEQUENCE [LARGE SCALE GENOMIC DNA]</scope>
    <source>
        <strain evidence="1 2">ATCC 43844</strain>
    </source>
</reference>
<evidence type="ECO:0000313" key="1">
    <source>
        <dbReference type="EMBL" id="PQJ76680.1"/>
    </source>
</evidence>
<sequence length="169" mass="20068">MKIKGLFVKNLLEFIDCEIFIEYGVFQRLIFNSRTFKNYHNPKNKSEFEIKRVSSLPLYFIPAKHNFEFTYLGVNDENQRVFLKLNIFKLFLIKWNLKKYLIQSESIKTDILKYIIGGIIGFLTTLFVQKISQYIKDPEIPPITESIKSFEVKYIVADFNLFNNESIIN</sequence>
<dbReference type="EMBL" id="MSCM01000002">
    <property type="protein sequence ID" value="PQJ76680.1"/>
    <property type="molecule type" value="Genomic_DNA"/>
</dbReference>
<name>A0A2S7WGE6_9FLAO</name>
<keyword evidence="2" id="KW-1185">Reference proteome</keyword>
<dbReference type="AlphaFoldDB" id="A0A2S7WGE6"/>
<organism evidence="1 2">
    <name type="scientific">Polaribacter glomeratus</name>
    <dbReference type="NCBI Taxonomy" id="102"/>
    <lineage>
        <taxon>Bacteria</taxon>
        <taxon>Pseudomonadati</taxon>
        <taxon>Bacteroidota</taxon>
        <taxon>Flavobacteriia</taxon>
        <taxon>Flavobacteriales</taxon>
        <taxon>Flavobacteriaceae</taxon>
    </lineage>
</organism>
<protein>
    <submittedName>
        <fullName evidence="1">Uncharacterized protein</fullName>
    </submittedName>
</protein>
<proteinExistence type="predicted"/>
<evidence type="ECO:0000313" key="2">
    <source>
        <dbReference type="Proteomes" id="UP000239068"/>
    </source>
</evidence>
<accession>A0A2S7WGE6</accession>
<gene>
    <name evidence="1" type="ORF">BTO16_12400</name>
</gene>